<feature type="transmembrane region" description="Helical" evidence="10">
    <location>
        <begin position="69"/>
        <end position="89"/>
    </location>
</feature>
<dbReference type="Pfam" id="PF03116">
    <property type="entry name" value="NQR2_RnfD_RnfE"/>
    <property type="match status" value="1"/>
</dbReference>
<dbReference type="PANTHER" id="PTHR30578:SF0">
    <property type="entry name" value="ION-TRANSLOCATING OXIDOREDUCTASE COMPLEX SUBUNIT D"/>
    <property type="match status" value="1"/>
</dbReference>
<comment type="cofactor">
    <cofactor evidence="10">
        <name>FMN</name>
        <dbReference type="ChEBI" id="CHEBI:58210"/>
    </cofactor>
</comment>
<keyword evidence="8 10" id="KW-1133">Transmembrane helix</keyword>
<keyword evidence="2 10" id="KW-0597">Phosphoprotein</keyword>
<dbReference type="NCBIfam" id="NF002011">
    <property type="entry name" value="PRK00816.1"/>
    <property type="match status" value="1"/>
</dbReference>
<keyword evidence="3 10" id="KW-0285">Flavoprotein</keyword>
<feature type="modified residue" description="FMN phosphoryl threonine" evidence="10">
    <location>
        <position position="180"/>
    </location>
</feature>
<sequence>MKFPVHTSPYGNLPNEVTRLMGQVLLALVPGIVALVYYFGWGVIINICIATVTALAAEAGVLHLRKRPVLPTLMDLSAVVTAVLLAIALPPLIPWWMTILGVLFAIVMVKHLYGGLGYNPFNPAMAAYVLLLVSFPLSMTRWLPPEMLNQHPLDFLQTLTVIFGGGLPDSLTWDAITSATPLDEMRTQLEMNKTITEISQSPIWGDFGARGWEWIGNWFLIGGLFLLWRKVITWQIPVSMILGLLLTAGVFWLFDPESMPFPAFHLFSGGMILGAFFIATDPVTASTTPKGRLIYGFLIGMTVFIIRAWGGYPDAVAFAVLLMNMAAPTIDYYTQPKVFGAREDEHG</sequence>
<evidence type="ECO:0000256" key="7">
    <source>
        <dbReference type="ARBA" id="ARBA00022982"/>
    </source>
</evidence>
<feature type="transmembrane region" description="Helical" evidence="10">
    <location>
        <begin position="95"/>
        <end position="113"/>
    </location>
</feature>
<dbReference type="GO" id="GO:0055085">
    <property type="term" value="P:transmembrane transport"/>
    <property type="evidence" value="ECO:0007669"/>
    <property type="project" value="InterPro"/>
</dbReference>
<comment type="caution">
    <text evidence="11">The sequence shown here is derived from an EMBL/GenBank/DDBJ whole genome shotgun (WGS) entry which is preliminary data.</text>
</comment>
<dbReference type="HAMAP" id="MF_00462">
    <property type="entry name" value="RsxD_RnfD"/>
    <property type="match status" value="1"/>
</dbReference>
<gene>
    <name evidence="11" type="primary">rsxD</name>
    <name evidence="10" type="synonym">rnfD</name>
    <name evidence="11" type="ORF">ENJ12_12940</name>
</gene>
<feature type="transmembrane region" description="Helical" evidence="10">
    <location>
        <begin position="125"/>
        <end position="143"/>
    </location>
</feature>
<comment type="function">
    <text evidence="10">Part of a membrane-bound complex that couples electron transfer with translocation of ions across the membrane.</text>
</comment>
<keyword evidence="6 10" id="KW-1278">Translocase</keyword>
<keyword evidence="4 10" id="KW-0288">FMN</keyword>
<feature type="transmembrane region" description="Helical" evidence="10">
    <location>
        <begin position="235"/>
        <end position="254"/>
    </location>
</feature>
<protein>
    <recommendedName>
        <fullName evidence="10">Ion-translocating oxidoreductase complex subunit D</fullName>
        <ecNumber evidence="10">7.-.-.-</ecNumber>
    </recommendedName>
    <alternativeName>
        <fullName evidence="10">Rnf electron transport complex subunit D</fullName>
    </alternativeName>
</protein>
<dbReference type="GO" id="GO:0005886">
    <property type="term" value="C:plasma membrane"/>
    <property type="evidence" value="ECO:0007669"/>
    <property type="project" value="UniProtKB-SubCell"/>
</dbReference>
<dbReference type="Proteomes" id="UP000886339">
    <property type="component" value="Unassembled WGS sequence"/>
</dbReference>
<feature type="transmembrane region" description="Helical" evidence="10">
    <location>
        <begin position="292"/>
        <end position="309"/>
    </location>
</feature>
<dbReference type="NCBIfam" id="TIGR01946">
    <property type="entry name" value="rnfD"/>
    <property type="match status" value="1"/>
</dbReference>
<dbReference type="InterPro" id="IPR004338">
    <property type="entry name" value="NqrB/RnfD"/>
</dbReference>
<feature type="transmembrane region" description="Helical" evidence="10">
    <location>
        <begin position="211"/>
        <end position="228"/>
    </location>
</feature>
<evidence type="ECO:0000256" key="9">
    <source>
        <dbReference type="ARBA" id="ARBA00023136"/>
    </source>
</evidence>
<evidence type="ECO:0000256" key="6">
    <source>
        <dbReference type="ARBA" id="ARBA00022967"/>
    </source>
</evidence>
<dbReference type="PANTHER" id="PTHR30578">
    <property type="entry name" value="ELECTRON TRANSPORT COMPLEX PROTEIN RNFD"/>
    <property type="match status" value="1"/>
</dbReference>
<comment type="subunit">
    <text evidence="10">The complex is composed of six subunits: RnfA, RnfB, RnfC, RnfD, RnfE and RnfG.</text>
</comment>
<evidence type="ECO:0000256" key="1">
    <source>
        <dbReference type="ARBA" id="ARBA00022448"/>
    </source>
</evidence>
<dbReference type="AlphaFoldDB" id="A0A831RZC9"/>
<evidence type="ECO:0000256" key="3">
    <source>
        <dbReference type="ARBA" id="ARBA00022630"/>
    </source>
</evidence>
<keyword evidence="9 10" id="KW-0472">Membrane</keyword>
<accession>A0A831RZC9</accession>
<evidence type="ECO:0000256" key="10">
    <source>
        <dbReference type="HAMAP-Rule" id="MF_00462"/>
    </source>
</evidence>
<organism evidence="11">
    <name type="scientific">Thiolapillus brandeum</name>
    <dbReference type="NCBI Taxonomy" id="1076588"/>
    <lineage>
        <taxon>Bacteria</taxon>
        <taxon>Pseudomonadati</taxon>
        <taxon>Pseudomonadota</taxon>
        <taxon>Gammaproteobacteria</taxon>
        <taxon>Chromatiales</taxon>
        <taxon>Sedimenticolaceae</taxon>
        <taxon>Thiolapillus</taxon>
    </lineage>
</organism>
<dbReference type="EC" id="7.-.-.-" evidence="10"/>
<keyword evidence="10" id="KW-0997">Cell inner membrane</keyword>
<feature type="transmembrane region" description="Helical" evidence="10">
    <location>
        <begin position="20"/>
        <end position="38"/>
    </location>
</feature>
<evidence type="ECO:0000256" key="8">
    <source>
        <dbReference type="ARBA" id="ARBA00022989"/>
    </source>
</evidence>
<feature type="transmembrane region" description="Helical" evidence="10">
    <location>
        <begin position="260"/>
        <end position="280"/>
    </location>
</feature>
<keyword evidence="10" id="KW-1003">Cell membrane</keyword>
<keyword evidence="5 10" id="KW-0812">Transmembrane</keyword>
<evidence type="ECO:0000256" key="2">
    <source>
        <dbReference type="ARBA" id="ARBA00022553"/>
    </source>
</evidence>
<dbReference type="EMBL" id="DRLF01000450">
    <property type="protein sequence ID" value="HEC07754.1"/>
    <property type="molecule type" value="Genomic_DNA"/>
</dbReference>
<evidence type="ECO:0000256" key="5">
    <source>
        <dbReference type="ARBA" id="ARBA00022692"/>
    </source>
</evidence>
<evidence type="ECO:0000313" key="11">
    <source>
        <dbReference type="EMBL" id="HEC07754.1"/>
    </source>
</evidence>
<evidence type="ECO:0000256" key="4">
    <source>
        <dbReference type="ARBA" id="ARBA00022643"/>
    </source>
</evidence>
<name>A0A831RZC9_9GAMM</name>
<dbReference type="GO" id="GO:0022900">
    <property type="term" value="P:electron transport chain"/>
    <property type="evidence" value="ECO:0007669"/>
    <property type="project" value="UniProtKB-UniRule"/>
</dbReference>
<comment type="subcellular location">
    <subcellularLocation>
        <location evidence="10">Cell inner membrane</location>
        <topology evidence="10">Multi-pass membrane protein</topology>
    </subcellularLocation>
</comment>
<keyword evidence="1 10" id="KW-0813">Transport</keyword>
<comment type="similarity">
    <text evidence="10">Belongs to the NqrB/RnfD family.</text>
</comment>
<keyword evidence="7 10" id="KW-0249">Electron transport</keyword>
<proteinExistence type="inferred from homology"/>
<reference evidence="11" key="1">
    <citation type="journal article" date="2020" name="mSystems">
        <title>Genome- and Community-Level Interaction Insights into Carbon Utilization and Element Cycling Functions of Hydrothermarchaeota in Hydrothermal Sediment.</title>
        <authorList>
            <person name="Zhou Z."/>
            <person name="Liu Y."/>
            <person name="Xu W."/>
            <person name="Pan J."/>
            <person name="Luo Z.H."/>
            <person name="Li M."/>
        </authorList>
    </citation>
    <scope>NUCLEOTIDE SEQUENCE [LARGE SCALE GENOMIC DNA]</scope>
    <source>
        <strain evidence="11">HyVt-458</strain>
    </source>
</reference>
<dbReference type="InterPro" id="IPR011303">
    <property type="entry name" value="RnfD_bac"/>
</dbReference>